<sequence>MPPEATTRPSFKKTQPAGQDRCGSTKTTTGQPCKDKRSPGWNGCYRHRLERLLPAPDEAGAARLMMGRTHASMGALVGLALTPLYAPDVRAMWRSAALCTAMAIAPDFDMPQSRIGQMWGPVSSGVRIKVWTSAQPCPPLSWSSRPGLSSRSST</sequence>
<dbReference type="Proteomes" id="UP000638648">
    <property type="component" value="Unassembled WGS sequence"/>
</dbReference>
<comment type="caution">
    <text evidence="2">The sequence shown here is derived from an EMBL/GenBank/DDBJ whole genome shotgun (WGS) entry which is preliminary data.</text>
</comment>
<evidence type="ECO:0000313" key="2">
    <source>
        <dbReference type="EMBL" id="MBE1608622.1"/>
    </source>
</evidence>
<feature type="compositionally biased region" description="Polar residues" evidence="1">
    <location>
        <begin position="7"/>
        <end position="31"/>
    </location>
</feature>
<reference evidence="2" key="1">
    <citation type="submission" date="2020-10" db="EMBL/GenBank/DDBJ databases">
        <title>Sequencing the genomes of 1000 actinobacteria strains.</title>
        <authorList>
            <person name="Klenk H.-P."/>
        </authorList>
    </citation>
    <scope>NUCLEOTIDE SEQUENCE</scope>
    <source>
        <strain evidence="2">DSM 45354</strain>
    </source>
</reference>
<proteinExistence type="predicted"/>
<evidence type="ECO:0000313" key="3">
    <source>
        <dbReference type="Proteomes" id="UP000638648"/>
    </source>
</evidence>
<evidence type="ECO:0000256" key="1">
    <source>
        <dbReference type="SAM" id="MobiDB-lite"/>
    </source>
</evidence>
<dbReference type="InterPro" id="IPR007404">
    <property type="entry name" value="YdjM-like"/>
</dbReference>
<feature type="region of interest" description="Disordered" evidence="1">
    <location>
        <begin position="1"/>
        <end position="37"/>
    </location>
</feature>
<dbReference type="Pfam" id="PF04307">
    <property type="entry name" value="YdjM"/>
    <property type="match status" value="1"/>
</dbReference>
<organism evidence="2 3">
    <name type="scientific">Actinopolymorpha pittospori</name>
    <dbReference type="NCBI Taxonomy" id="648752"/>
    <lineage>
        <taxon>Bacteria</taxon>
        <taxon>Bacillati</taxon>
        <taxon>Actinomycetota</taxon>
        <taxon>Actinomycetes</taxon>
        <taxon>Propionibacteriales</taxon>
        <taxon>Actinopolymorphaceae</taxon>
        <taxon>Actinopolymorpha</taxon>
    </lineage>
</organism>
<dbReference type="AlphaFoldDB" id="A0A927N462"/>
<accession>A0A927N462</accession>
<gene>
    <name evidence="2" type="ORF">HEB94_005470</name>
</gene>
<dbReference type="EMBL" id="JADBEM010000001">
    <property type="protein sequence ID" value="MBE1608622.1"/>
    <property type="molecule type" value="Genomic_DNA"/>
</dbReference>
<protein>
    <submittedName>
        <fullName evidence="2">Uncharacterized protein</fullName>
    </submittedName>
</protein>
<name>A0A927N462_9ACTN</name>
<keyword evidence="3" id="KW-1185">Reference proteome</keyword>